<dbReference type="InterPro" id="IPR002589">
    <property type="entry name" value="Macro_dom"/>
</dbReference>
<dbReference type="SUPFAM" id="SSF52949">
    <property type="entry name" value="Macro domain-like"/>
    <property type="match status" value="1"/>
</dbReference>
<dbReference type="NCBIfam" id="NF001664">
    <property type="entry name" value="PRK00431.1-6"/>
    <property type="match status" value="1"/>
</dbReference>
<reference evidence="4" key="1">
    <citation type="submission" date="2022-11" db="UniProtKB">
        <authorList>
            <consortium name="WormBaseParasite"/>
        </authorList>
    </citation>
    <scope>IDENTIFICATION</scope>
</reference>
<evidence type="ECO:0000256" key="1">
    <source>
        <dbReference type="SAM" id="MobiDB-lite"/>
    </source>
</evidence>
<feature type="domain" description="Macro" evidence="2">
    <location>
        <begin position="59"/>
        <end position="236"/>
    </location>
</feature>
<dbReference type="Proteomes" id="UP000887565">
    <property type="component" value="Unplaced"/>
</dbReference>
<dbReference type="PANTHER" id="PTHR11106">
    <property type="entry name" value="GANGLIOSIDE INDUCED DIFFERENTIATION ASSOCIATED PROTEIN 2-RELATED"/>
    <property type="match status" value="1"/>
</dbReference>
<dbReference type="CDD" id="cd02908">
    <property type="entry name" value="Macro_OAADPr_deacetylase"/>
    <property type="match status" value="1"/>
</dbReference>
<dbReference type="OMA" id="AKWVIHT"/>
<evidence type="ECO:0000313" key="4">
    <source>
        <dbReference type="WBParaSite" id="nRc.2.0.1.t32391-RA"/>
    </source>
</evidence>
<dbReference type="Pfam" id="PF01661">
    <property type="entry name" value="Macro"/>
    <property type="match status" value="1"/>
</dbReference>
<accession>A0A915K0S3</accession>
<keyword evidence="3" id="KW-1185">Reference proteome</keyword>
<name>A0A915K0S3_ROMCU</name>
<dbReference type="AlphaFoldDB" id="A0A915K0S3"/>
<feature type="region of interest" description="Disordered" evidence="1">
    <location>
        <begin position="1"/>
        <end position="32"/>
    </location>
</feature>
<evidence type="ECO:0000259" key="2">
    <source>
        <dbReference type="PROSITE" id="PS51154"/>
    </source>
</evidence>
<dbReference type="PANTHER" id="PTHR11106:SF27">
    <property type="entry name" value="MACRO DOMAIN-CONTAINING PROTEIN"/>
    <property type="match status" value="1"/>
</dbReference>
<dbReference type="InterPro" id="IPR043472">
    <property type="entry name" value="Macro_dom-like"/>
</dbReference>
<evidence type="ECO:0000313" key="3">
    <source>
        <dbReference type="Proteomes" id="UP000887565"/>
    </source>
</evidence>
<dbReference type="WBParaSite" id="nRc.2.0.1.t32391-RA">
    <property type="protein sequence ID" value="nRc.2.0.1.t32391-RA"/>
    <property type="gene ID" value="nRc.2.0.1.g32391"/>
</dbReference>
<dbReference type="PROSITE" id="PS51154">
    <property type="entry name" value="MACRO"/>
    <property type="match status" value="1"/>
</dbReference>
<sequence length="240" mass="26668">MESTSDNATDADAEKNENGKKVTSKPESTTDSHIKLEDISPWPIYFKESSVKLIDKKYKIRSSFNAKLNDRISIFQGDITKLEIDAIVNAANESLLGGGGVDGCIHRAAGPDLLQECRTLNGCKTGDAKITGGYKLPARHVIHTVGPIGENEEKLTSCYETCLKISSEKDLKTVAFPCISTGIYGYPIVDATHVALKAVRNWLERNNNAEKIDRIIFCVFLDKDKYMYEQIAQLYFPLLE</sequence>
<dbReference type="Gene3D" id="3.40.220.10">
    <property type="entry name" value="Leucine Aminopeptidase, subunit E, domain 1"/>
    <property type="match status" value="1"/>
</dbReference>
<protein>
    <submittedName>
        <fullName evidence="4">Macro domain-containing protein</fullName>
    </submittedName>
</protein>
<organism evidence="3 4">
    <name type="scientific">Romanomermis culicivorax</name>
    <name type="common">Nematode worm</name>
    <dbReference type="NCBI Taxonomy" id="13658"/>
    <lineage>
        <taxon>Eukaryota</taxon>
        <taxon>Metazoa</taxon>
        <taxon>Ecdysozoa</taxon>
        <taxon>Nematoda</taxon>
        <taxon>Enoplea</taxon>
        <taxon>Dorylaimia</taxon>
        <taxon>Mermithida</taxon>
        <taxon>Mermithoidea</taxon>
        <taxon>Mermithidae</taxon>
        <taxon>Romanomermis</taxon>
    </lineage>
</organism>
<dbReference type="SMART" id="SM00506">
    <property type="entry name" value="A1pp"/>
    <property type="match status" value="1"/>
</dbReference>
<proteinExistence type="predicted"/>